<evidence type="ECO:0000259" key="2">
    <source>
        <dbReference type="Pfam" id="PF01593"/>
    </source>
</evidence>
<comment type="caution">
    <text evidence="3">The sequence shown here is derived from an EMBL/GenBank/DDBJ whole genome shotgun (WGS) entry which is preliminary data.</text>
</comment>
<dbReference type="InterPro" id="IPR036188">
    <property type="entry name" value="FAD/NAD-bd_sf"/>
</dbReference>
<name>A0A5C6GIY1_METRR</name>
<dbReference type="Pfam" id="PF01593">
    <property type="entry name" value="Amino_oxidase"/>
    <property type="match status" value="1"/>
</dbReference>
<dbReference type="InterPro" id="IPR002937">
    <property type="entry name" value="Amino_oxidase"/>
</dbReference>
<keyword evidence="1" id="KW-0732">Signal</keyword>
<dbReference type="SUPFAM" id="SSF54373">
    <property type="entry name" value="FAD-linked reductases, C-terminal domain"/>
    <property type="match status" value="1"/>
</dbReference>
<dbReference type="InterPro" id="IPR050281">
    <property type="entry name" value="Flavin_monoamine_oxidase"/>
</dbReference>
<protein>
    <recommendedName>
        <fullName evidence="2">Amine oxidase domain-containing protein</fullName>
    </recommendedName>
</protein>
<evidence type="ECO:0000313" key="4">
    <source>
        <dbReference type="Proteomes" id="UP000317257"/>
    </source>
</evidence>
<dbReference type="AlphaFoldDB" id="A0A5C6GIY1"/>
<dbReference type="GO" id="GO:0006598">
    <property type="term" value="P:polyamine catabolic process"/>
    <property type="evidence" value="ECO:0007669"/>
    <property type="project" value="TreeGrafter"/>
</dbReference>
<dbReference type="Proteomes" id="UP000317257">
    <property type="component" value="Unassembled WGS sequence"/>
</dbReference>
<proteinExistence type="predicted"/>
<evidence type="ECO:0000256" key="1">
    <source>
        <dbReference type="SAM" id="SignalP"/>
    </source>
</evidence>
<reference evidence="4" key="1">
    <citation type="submission" date="2018-12" db="EMBL/GenBank/DDBJ databases">
        <title>The complete genome of Metarhizium rileyi, a key fungal pathogen of Lepidoptera.</title>
        <authorList>
            <person name="Binneck E."/>
            <person name="Lastra C.C.L."/>
            <person name="Sosa-Gomez D.R."/>
        </authorList>
    </citation>
    <scope>NUCLEOTIDE SEQUENCE [LARGE SCALE GENOMIC DNA]</scope>
    <source>
        <strain evidence="4">Cep018-CH2</strain>
    </source>
</reference>
<feature type="chain" id="PRO_5022821726" description="Amine oxidase domain-containing protein" evidence="1">
    <location>
        <begin position="25"/>
        <end position="558"/>
    </location>
</feature>
<dbReference type="SUPFAM" id="SSF51905">
    <property type="entry name" value="FAD/NAD(P)-binding domain"/>
    <property type="match status" value="1"/>
</dbReference>
<dbReference type="EMBL" id="SBHS01000006">
    <property type="protein sequence ID" value="TWU75933.1"/>
    <property type="molecule type" value="Genomic_DNA"/>
</dbReference>
<gene>
    <name evidence="3" type="ORF">ED733_006318</name>
</gene>
<dbReference type="Gene3D" id="3.90.660.10">
    <property type="match status" value="1"/>
</dbReference>
<dbReference type="PANTHER" id="PTHR10742:SF313">
    <property type="entry name" value="AMINE OXIDASE"/>
    <property type="match status" value="1"/>
</dbReference>
<organism evidence="3 4">
    <name type="scientific">Metarhizium rileyi (strain RCEF 4871)</name>
    <name type="common">Nomuraea rileyi</name>
    <dbReference type="NCBI Taxonomy" id="1649241"/>
    <lineage>
        <taxon>Eukaryota</taxon>
        <taxon>Fungi</taxon>
        <taxon>Dikarya</taxon>
        <taxon>Ascomycota</taxon>
        <taxon>Pezizomycotina</taxon>
        <taxon>Sordariomycetes</taxon>
        <taxon>Hypocreomycetidae</taxon>
        <taxon>Hypocreales</taxon>
        <taxon>Clavicipitaceae</taxon>
        <taxon>Metarhizium</taxon>
    </lineage>
</organism>
<accession>A0A5C6GIY1</accession>
<dbReference type="GO" id="GO:0016491">
    <property type="term" value="F:oxidoreductase activity"/>
    <property type="evidence" value="ECO:0007669"/>
    <property type="project" value="InterPro"/>
</dbReference>
<feature type="domain" description="Amine oxidase" evidence="2">
    <location>
        <begin position="48"/>
        <end position="489"/>
    </location>
</feature>
<sequence>MHMKHSPAFFSIAAAAVGIQSANAHVARSDADNAACRKTTVAILGGGMAGITAATDTAKKQALSNNSITDFVIIEYNDRIGGRATQTNFGTKRDGSPYVVELGANWVQGLGNPVGPENPVWTLAKKHSLETVYSNYSSILTYDETGYTDYRELLDEYDAAGTKASVRAGRMLAENIQDETARAGLAMAGWNPRHSDMKRQAVEWWKWDWEAALSPEDSSLIFGAASDNLTFHQFGEDNNLVIDPRGYRHIIEAEAATFLNDDDDDDRLLLKTQVTSITYSDHGVTIHNSDGSCVSAAYAICTFSLGVLQNDAVAFNPQLPEWKRGAIRKFSMGTYTKIFMQFNETFWPKDAQYFLYASPTRRGYYPVWQSLSTEGFLPGSNILFATVVGDESYRVEQQTDEQTKNEALEVLRQMFPNATVPEPLAFAYPRWTKTPWSYGSYSNWPIGTTLEMHQNLRANTGRLWFAGEATSAEYFGFLHGAWFEGIEAGSQVAALLLEGKCAHVYDQTECGSRRHYETLHGTSPLSSYNLLNGWATSSFDASHGANAPLVGTPSRSRG</sequence>
<feature type="signal peptide" evidence="1">
    <location>
        <begin position="1"/>
        <end position="24"/>
    </location>
</feature>
<evidence type="ECO:0000313" key="3">
    <source>
        <dbReference type="EMBL" id="TWU75933.1"/>
    </source>
</evidence>
<dbReference type="Gene3D" id="3.50.50.60">
    <property type="entry name" value="FAD/NAD(P)-binding domain"/>
    <property type="match status" value="1"/>
</dbReference>
<dbReference type="PANTHER" id="PTHR10742">
    <property type="entry name" value="FLAVIN MONOAMINE OXIDASE"/>
    <property type="match status" value="1"/>
</dbReference>